<dbReference type="AlphaFoldDB" id="A0A8A3P4N2"/>
<dbReference type="OrthoDB" id="3526780at2759"/>
<name>A0A8A3P4N2_9HELO</name>
<organism evidence="3 4">
    <name type="scientific">Monilinia vaccinii-corymbosi</name>
    <dbReference type="NCBI Taxonomy" id="61207"/>
    <lineage>
        <taxon>Eukaryota</taxon>
        <taxon>Fungi</taxon>
        <taxon>Dikarya</taxon>
        <taxon>Ascomycota</taxon>
        <taxon>Pezizomycotina</taxon>
        <taxon>Leotiomycetes</taxon>
        <taxon>Helotiales</taxon>
        <taxon>Sclerotiniaceae</taxon>
        <taxon>Monilinia</taxon>
    </lineage>
</organism>
<dbReference type="Proteomes" id="UP000672032">
    <property type="component" value="Chromosome 2"/>
</dbReference>
<evidence type="ECO:0000256" key="1">
    <source>
        <dbReference type="SAM" id="Coils"/>
    </source>
</evidence>
<evidence type="ECO:0000313" key="3">
    <source>
        <dbReference type="EMBL" id="QSZ31760.1"/>
    </source>
</evidence>
<evidence type="ECO:0000256" key="2">
    <source>
        <dbReference type="SAM" id="MobiDB-lite"/>
    </source>
</evidence>
<feature type="coiled-coil region" evidence="1">
    <location>
        <begin position="69"/>
        <end position="96"/>
    </location>
</feature>
<protein>
    <submittedName>
        <fullName evidence="3">Uncharacterized protein</fullName>
    </submittedName>
</protein>
<feature type="region of interest" description="Disordered" evidence="2">
    <location>
        <begin position="182"/>
        <end position="248"/>
    </location>
</feature>
<feature type="compositionally biased region" description="Polar residues" evidence="2">
    <location>
        <begin position="192"/>
        <end position="225"/>
    </location>
</feature>
<keyword evidence="1" id="KW-0175">Coiled coil</keyword>
<evidence type="ECO:0000313" key="4">
    <source>
        <dbReference type="Proteomes" id="UP000672032"/>
    </source>
</evidence>
<proteinExistence type="predicted"/>
<feature type="compositionally biased region" description="Basic and acidic residues" evidence="2">
    <location>
        <begin position="226"/>
        <end position="248"/>
    </location>
</feature>
<accession>A0A8A3P4N2</accession>
<dbReference type="EMBL" id="CP063406">
    <property type="protein sequence ID" value="QSZ31760.1"/>
    <property type="molecule type" value="Genomic_DNA"/>
</dbReference>
<sequence>MDWHKDFDDLFGSKLSHGLPSSMTITKCEGNLLEERETNMEIENEDMESTKPRVRLPVVTGGIINPVAVTQLQDELEDTKKELDKLRAQESSKDQSIVREEWSLPELMETFQKVGDHILAKIGQDLRVSQEEHEAKIKQLEGDKRDNFSRAMEDRRTHPNALIGDVFAKIEVEAYDDQSKRQIIEPKRLHKSVQTTESQTARMTTPDPTSSNNPLQNNRWANPNSLKREHDDAAQPDFGRDLKRSKAA</sequence>
<reference evidence="3" key="1">
    <citation type="submission" date="2020-10" db="EMBL/GenBank/DDBJ databases">
        <title>Genome Sequence of Monilinia vaccinii-corymbosi Sheds Light on Mummy Berry Disease Infection of Blueberry and Mating Type.</title>
        <authorList>
            <person name="Yow A.G."/>
            <person name="Zhang Y."/>
            <person name="Bansal K."/>
            <person name="Eacker S.M."/>
            <person name="Sullivan S."/>
            <person name="Liachko I."/>
            <person name="Cubeta M.A."/>
            <person name="Rollins J.A."/>
            <person name="Ashrafi H."/>
        </authorList>
    </citation>
    <scope>NUCLEOTIDE SEQUENCE</scope>
    <source>
        <strain evidence="3">RL-1</strain>
    </source>
</reference>
<keyword evidence="4" id="KW-1185">Reference proteome</keyword>
<gene>
    <name evidence="3" type="ORF">DSL72_001328</name>
</gene>